<reference evidence="11" key="1">
    <citation type="journal article" date="2014" name="Int. J. Syst. Evol. Microbiol.">
        <title>Complete genome sequence of Corynebacterium casei LMG S-19264T (=DSM 44701T), isolated from a smear-ripened cheese.</title>
        <authorList>
            <consortium name="US DOE Joint Genome Institute (JGI-PGF)"/>
            <person name="Walter F."/>
            <person name="Albersmeier A."/>
            <person name="Kalinowski J."/>
            <person name="Ruckert C."/>
        </authorList>
    </citation>
    <scope>NUCLEOTIDE SEQUENCE</scope>
    <source>
        <strain evidence="11">NBRC 101628</strain>
    </source>
</reference>
<feature type="transmembrane region" description="Helical" evidence="10">
    <location>
        <begin position="342"/>
        <end position="360"/>
    </location>
</feature>
<feature type="transmembrane region" description="Helical" evidence="10">
    <location>
        <begin position="179"/>
        <end position="198"/>
    </location>
</feature>
<comment type="function">
    <text evidence="8">Involved in peptidoglycan biosynthesis. Transports lipid-linked peptidoglycan precursors from the inner to the outer leaflet of the cytoplasmic membrane.</text>
</comment>
<keyword evidence="3 10" id="KW-0812">Transmembrane</keyword>
<evidence type="ECO:0000256" key="6">
    <source>
        <dbReference type="ARBA" id="ARBA00022989"/>
    </source>
</evidence>
<feature type="transmembrane region" description="Helical" evidence="10">
    <location>
        <begin position="45"/>
        <end position="66"/>
    </location>
</feature>
<feature type="transmembrane region" description="Helical" evidence="10">
    <location>
        <begin position="397"/>
        <end position="416"/>
    </location>
</feature>
<feature type="transmembrane region" description="Helical" evidence="10">
    <location>
        <begin position="87"/>
        <end position="108"/>
    </location>
</feature>
<evidence type="ECO:0000256" key="9">
    <source>
        <dbReference type="ARBA" id="ARBA00061532"/>
    </source>
</evidence>
<keyword evidence="7 10" id="KW-0472">Membrane</keyword>
<keyword evidence="2" id="KW-1003">Cell membrane</keyword>
<dbReference type="GO" id="GO:0009252">
    <property type="term" value="P:peptidoglycan biosynthetic process"/>
    <property type="evidence" value="ECO:0007669"/>
    <property type="project" value="UniProtKB-KW"/>
</dbReference>
<feature type="transmembrane region" description="Helical" evidence="10">
    <location>
        <begin position="258"/>
        <end position="279"/>
    </location>
</feature>
<keyword evidence="5" id="KW-0573">Peptidoglycan synthesis</keyword>
<dbReference type="InterPro" id="IPR051050">
    <property type="entry name" value="Lipid_II_flippase_MurJ/MviN"/>
</dbReference>
<evidence type="ECO:0000313" key="12">
    <source>
        <dbReference type="Proteomes" id="UP001161422"/>
    </source>
</evidence>
<feature type="transmembrane region" description="Helical" evidence="10">
    <location>
        <begin position="300"/>
        <end position="322"/>
    </location>
</feature>
<dbReference type="GO" id="GO:0015648">
    <property type="term" value="F:lipid-linked peptidoglycan transporter activity"/>
    <property type="evidence" value="ECO:0007669"/>
    <property type="project" value="TreeGrafter"/>
</dbReference>
<accession>A0AA37VXI5</accession>
<dbReference type="PANTHER" id="PTHR47019">
    <property type="entry name" value="LIPID II FLIPPASE MURJ"/>
    <property type="match status" value="1"/>
</dbReference>
<name>A0AA37VXI5_9GAMM</name>
<dbReference type="GO" id="GO:0034204">
    <property type="term" value="P:lipid translocation"/>
    <property type="evidence" value="ECO:0007669"/>
    <property type="project" value="TreeGrafter"/>
</dbReference>
<proteinExistence type="inferred from homology"/>
<comment type="similarity">
    <text evidence="9">Belongs to the MurJ/MviN family.</text>
</comment>
<feature type="transmembrane region" description="Helical" evidence="10">
    <location>
        <begin position="7"/>
        <end position="25"/>
    </location>
</feature>
<keyword evidence="12" id="KW-1185">Reference proteome</keyword>
<dbReference type="InterPro" id="IPR004268">
    <property type="entry name" value="MurJ"/>
</dbReference>
<dbReference type="GO" id="GO:0005886">
    <property type="term" value="C:plasma membrane"/>
    <property type="evidence" value="ECO:0007669"/>
    <property type="project" value="UniProtKB-SubCell"/>
</dbReference>
<feature type="transmembrane region" description="Helical" evidence="10">
    <location>
        <begin position="372"/>
        <end position="391"/>
    </location>
</feature>
<evidence type="ECO:0000256" key="2">
    <source>
        <dbReference type="ARBA" id="ARBA00022475"/>
    </source>
</evidence>
<dbReference type="PRINTS" id="PR01806">
    <property type="entry name" value="VIRFACTRMVIN"/>
</dbReference>
<protein>
    <submittedName>
        <fullName evidence="11">Lipid II flippase MurJ</fullName>
    </submittedName>
</protein>
<comment type="caution">
    <text evidence="11">The sequence shown here is derived from an EMBL/GenBank/DDBJ whole genome shotgun (WGS) entry which is preliminary data.</text>
</comment>
<evidence type="ECO:0000256" key="3">
    <source>
        <dbReference type="ARBA" id="ARBA00022692"/>
    </source>
</evidence>
<gene>
    <name evidence="11" type="ORF">GCM10007895_20520</name>
</gene>
<dbReference type="GO" id="GO:0008360">
    <property type="term" value="P:regulation of cell shape"/>
    <property type="evidence" value="ECO:0007669"/>
    <property type="project" value="UniProtKB-KW"/>
</dbReference>
<evidence type="ECO:0000256" key="5">
    <source>
        <dbReference type="ARBA" id="ARBA00022984"/>
    </source>
</evidence>
<comment type="subcellular location">
    <subcellularLocation>
        <location evidence="1">Cell membrane</location>
        <topology evidence="1">Multi-pass membrane protein</topology>
    </subcellularLocation>
</comment>
<dbReference type="Proteomes" id="UP001161422">
    <property type="component" value="Unassembled WGS sequence"/>
</dbReference>
<organism evidence="11 12">
    <name type="scientific">Paraferrimonas sedimenticola</name>
    <dbReference type="NCBI Taxonomy" id="375674"/>
    <lineage>
        <taxon>Bacteria</taxon>
        <taxon>Pseudomonadati</taxon>
        <taxon>Pseudomonadota</taxon>
        <taxon>Gammaproteobacteria</taxon>
        <taxon>Alteromonadales</taxon>
        <taxon>Ferrimonadaceae</taxon>
        <taxon>Paraferrimonas</taxon>
    </lineage>
</organism>
<dbReference type="PANTHER" id="PTHR47019:SF1">
    <property type="entry name" value="LIPID II FLIPPASE MURJ"/>
    <property type="match status" value="1"/>
</dbReference>
<sequence length="423" mass="45976">MFALLKRFKSVGVVFVLAMVGHLLGFGREVSTAYYFGTSGIADGILVGIIPLTLYASVFGTAYANAAIVHIKEPSNLQAIRNCSTPLLLLAIFTGAFFLCFAEPLVALMAPGINEQGREVAIAFVQLSSIGMALASLSFLGRGILHLEQRFARASISDLMPNLGAITGIVVLYHWLGVYGLALGALVGYFLQFWVVSNPSHFAINRRSFQSLLSEEQKAIYRSTLMAAVSYSVVYIDVLVDRYFASQLAEGAVATMNYAQKIMLLPLYTVIFAITTVLFPKLIALQDNPEAFHRLKRKTYGVVLGSSVAISIFTIFAAEFIIELVFGYGQFTQQDVQATSQVLMIYMLGLTGHAFVLMASRVRYAMKDFRTPLIAGVVGAFVNLGLDILLVDEYGMTGLAMATTISAFVNGLILVARPYGKPV</sequence>
<keyword evidence="6 10" id="KW-1133">Transmembrane helix</keyword>
<evidence type="ECO:0000256" key="10">
    <source>
        <dbReference type="SAM" id="Phobius"/>
    </source>
</evidence>
<evidence type="ECO:0000256" key="1">
    <source>
        <dbReference type="ARBA" id="ARBA00004651"/>
    </source>
</evidence>
<evidence type="ECO:0000256" key="4">
    <source>
        <dbReference type="ARBA" id="ARBA00022960"/>
    </source>
</evidence>
<keyword evidence="4" id="KW-0133">Cell shape</keyword>
<feature type="transmembrane region" description="Helical" evidence="10">
    <location>
        <begin position="120"/>
        <end position="140"/>
    </location>
</feature>
<evidence type="ECO:0000313" key="11">
    <source>
        <dbReference type="EMBL" id="GLP96746.1"/>
    </source>
</evidence>
<dbReference type="AlphaFoldDB" id="A0AA37VXI5"/>
<reference evidence="11" key="2">
    <citation type="submission" date="2023-01" db="EMBL/GenBank/DDBJ databases">
        <title>Draft genome sequence of Paraferrimonas sedimenticola strain NBRC 101628.</title>
        <authorList>
            <person name="Sun Q."/>
            <person name="Mori K."/>
        </authorList>
    </citation>
    <scope>NUCLEOTIDE SEQUENCE</scope>
    <source>
        <strain evidence="11">NBRC 101628</strain>
    </source>
</reference>
<dbReference type="Pfam" id="PF03023">
    <property type="entry name" value="MurJ"/>
    <property type="match status" value="1"/>
</dbReference>
<evidence type="ECO:0000256" key="8">
    <source>
        <dbReference type="ARBA" id="ARBA00060041"/>
    </source>
</evidence>
<dbReference type="EMBL" id="BSNC01000005">
    <property type="protein sequence ID" value="GLP96746.1"/>
    <property type="molecule type" value="Genomic_DNA"/>
</dbReference>
<evidence type="ECO:0000256" key="7">
    <source>
        <dbReference type="ARBA" id="ARBA00023136"/>
    </source>
</evidence>